<protein>
    <submittedName>
        <fullName evidence="2">Uncharacterized protein</fullName>
    </submittedName>
</protein>
<keyword evidence="3" id="KW-1185">Reference proteome</keyword>
<sequence>MNFVCHYDCSNEAFAIWGCAHLLPFPTPFSRKPPQPHHQPQSHSPTRKQYQTMHSLSFKLSIASNLSLPSTPPNQHQSSLLDTANSPKSQRPQTLLKPLSHPSTSKMSLKSVLESTLIVLPSCCIHCFIKQPVITVQRPRRDTLELADYHASLTKDGN</sequence>
<comment type="caution">
    <text evidence="2">The sequence shown here is derived from an EMBL/GenBank/DDBJ whole genome shotgun (WGS) entry which is preliminary data.</text>
</comment>
<reference evidence="2 3" key="1">
    <citation type="submission" date="2019-04" db="EMBL/GenBank/DDBJ databases">
        <title>High contiguity whole genome sequence and gene annotation resource for two Venturia nashicola isolates.</title>
        <authorList>
            <person name="Prokchorchik M."/>
            <person name="Won K."/>
            <person name="Lee Y."/>
            <person name="Choi E.D."/>
            <person name="Segonzac C."/>
            <person name="Sohn K.H."/>
        </authorList>
    </citation>
    <scope>NUCLEOTIDE SEQUENCE [LARGE SCALE GENOMIC DNA]</scope>
    <source>
        <strain evidence="2 3">PRI2</strain>
    </source>
</reference>
<feature type="region of interest" description="Disordered" evidence="1">
    <location>
        <begin position="68"/>
        <end position="104"/>
    </location>
</feature>
<accession>A0A4Z1PEY3</accession>
<feature type="region of interest" description="Disordered" evidence="1">
    <location>
        <begin position="30"/>
        <end position="50"/>
    </location>
</feature>
<proteinExistence type="predicted"/>
<evidence type="ECO:0000256" key="1">
    <source>
        <dbReference type="SAM" id="MobiDB-lite"/>
    </source>
</evidence>
<gene>
    <name evidence="2" type="ORF">E6O75_ATG03942</name>
</gene>
<feature type="compositionally biased region" description="Polar residues" evidence="1">
    <location>
        <begin position="68"/>
        <end position="93"/>
    </location>
</feature>
<evidence type="ECO:0000313" key="2">
    <source>
        <dbReference type="EMBL" id="TID26079.1"/>
    </source>
</evidence>
<organism evidence="2 3">
    <name type="scientific">Venturia nashicola</name>
    <dbReference type="NCBI Taxonomy" id="86259"/>
    <lineage>
        <taxon>Eukaryota</taxon>
        <taxon>Fungi</taxon>
        <taxon>Dikarya</taxon>
        <taxon>Ascomycota</taxon>
        <taxon>Pezizomycotina</taxon>
        <taxon>Dothideomycetes</taxon>
        <taxon>Pleosporomycetidae</taxon>
        <taxon>Venturiales</taxon>
        <taxon>Venturiaceae</taxon>
        <taxon>Venturia</taxon>
    </lineage>
</organism>
<dbReference type="Proteomes" id="UP000298493">
    <property type="component" value="Unassembled WGS sequence"/>
</dbReference>
<evidence type="ECO:0000313" key="3">
    <source>
        <dbReference type="Proteomes" id="UP000298493"/>
    </source>
</evidence>
<dbReference type="EMBL" id="SNSC02000003">
    <property type="protein sequence ID" value="TID26079.1"/>
    <property type="molecule type" value="Genomic_DNA"/>
</dbReference>
<dbReference type="AlphaFoldDB" id="A0A4Z1PEY3"/>
<name>A0A4Z1PEY3_9PEZI</name>